<dbReference type="Proteomes" id="UP000799438">
    <property type="component" value="Unassembled WGS sequence"/>
</dbReference>
<keyword evidence="3" id="KW-1185">Reference proteome</keyword>
<dbReference type="GeneID" id="54304573"/>
<feature type="region of interest" description="Disordered" evidence="1">
    <location>
        <begin position="1"/>
        <end position="68"/>
    </location>
</feature>
<organism evidence="2 3">
    <name type="scientific">Aplosporella prunicola CBS 121167</name>
    <dbReference type="NCBI Taxonomy" id="1176127"/>
    <lineage>
        <taxon>Eukaryota</taxon>
        <taxon>Fungi</taxon>
        <taxon>Dikarya</taxon>
        <taxon>Ascomycota</taxon>
        <taxon>Pezizomycotina</taxon>
        <taxon>Dothideomycetes</taxon>
        <taxon>Dothideomycetes incertae sedis</taxon>
        <taxon>Botryosphaeriales</taxon>
        <taxon>Aplosporellaceae</taxon>
        <taxon>Aplosporella</taxon>
    </lineage>
</organism>
<evidence type="ECO:0000313" key="3">
    <source>
        <dbReference type="Proteomes" id="UP000799438"/>
    </source>
</evidence>
<dbReference type="AlphaFoldDB" id="A0A6A6BVN3"/>
<reference evidence="2" key="1">
    <citation type="journal article" date="2020" name="Stud. Mycol.">
        <title>101 Dothideomycetes genomes: a test case for predicting lifestyles and emergence of pathogens.</title>
        <authorList>
            <person name="Haridas S."/>
            <person name="Albert R."/>
            <person name="Binder M."/>
            <person name="Bloem J."/>
            <person name="Labutti K."/>
            <person name="Salamov A."/>
            <person name="Andreopoulos B."/>
            <person name="Baker S."/>
            <person name="Barry K."/>
            <person name="Bills G."/>
            <person name="Bluhm B."/>
            <person name="Cannon C."/>
            <person name="Castanera R."/>
            <person name="Culley D."/>
            <person name="Daum C."/>
            <person name="Ezra D."/>
            <person name="Gonzalez J."/>
            <person name="Henrissat B."/>
            <person name="Kuo A."/>
            <person name="Liang C."/>
            <person name="Lipzen A."/>
            <person name="Lutzoni F."/>
            <person name="Magnuson J."/>
            <person name="Mondo S."/>
            <person name="Nolan M."/>
            <person name="Ohm R."/>
            <person name="Pangilinan J."/>
            <person name="Park H.-J."/>
            <person name="Ramirez L."/>
            <person name="Alfaro M."/>
            <person name="Sun H."/>
            <person name="Tritt A."/>
            <person name="Yoshinaga Y."/>
            <person name="Zwiers L.-H."/>
            <person name="Turgeon B."/>
            <person name="Goodwin S."/>
            <person name="Spatafora J."/>
            <person name="Crous P."/>
            <person name="Grigoriev I."/>
        </authorList>
    </citation>
    <scope>NUCLEOTIDE SEQUENCE</scope>
    <source>
        <strain evidence="2">CBS 121167</strain>
    </source>
</reference>
<dbReference type="EMBL" id="ML995475">
    <property type="protein sequence ID" value="KAF2146917.1"/>
    <property type="molecule type" value="Genomic_DNA"/>
</dbReference>
<feature type="compositionally biased region" description="Pro residues" evidence="1">
    <location>
        <begin position="1"/>
        <end position="23"/>
    </location>
</feature>
<protein>
    <submittedName>
        <fullName evidence="2">Uncharacterized protein</fullName>
    </submittedName>
</protein>
<name>A0A6A6BVN3_9PEZI</name>
<dbReference type="RefSeq" id="XP_033402625.1">
    <property type="nucleotide sequence ID" value="XM_033547066.1"/>
</dbReference>
<evidence type="ECO:0000313" key="2">
    <source>
        <dbReference type="EMBL" id="KAF2146917.1"/>
    </source>
</evidence>
<proteinExistence type="predicted"/>
<evidence type="ECO:0000256" key="1">
    <source>
        <dbReference type="SAM" id="MobiDB-lite"/>
    </source>
</evidence>
<gene>
    <name evidence="2" type="ORF">K452DRAFT_72676</name>
</gene>
<sequence>MTTAFPPRPPPPPPAPAPAPHPQTPQHRGSATSPFFRKPSASTTARDPLNRNPHRDFKTQDSAESFYI</sequence>
<accession>A0A6A6BVN3</accession>